<dbReference type="SUPFAM" id="SSF56281">
    <property type="entry name" value="Metallo-hydrolase/oxidoreductase"/>
    <property type="match status" value="1"/>
</dbReference>
<sequence>MKIFRRLVLSLLVLVVVAVAALAWMLGHPPSLSGLDRLRWSAPPPPPQAPLRVSFLGVATVLLDDGETALLTDGFFSRPDKLTTFLRKVEPDVAGIAAGLQRAGIPQRTGKLAAVIPLHSHYDHAMDAPEVAKRTGALLLGSSSTAMVGRGWGLPEAQIRTAQLRTPYTFGRFTVTLYPALHTPTGFTGGEITTPLVPPARATDYKEGQSYVARIEHDGRTLLITSTAGFVPDALKGVQADVVMLGIGAMGPRSEEHKEAYWRETVAAVGARRVIPIHWDDFWIPSTLPMQPMPAPLDDFEASIAFLQRKGAQDGVEIRLPLVWKAMDVFAGLPPRVK</sequence>
<proteinExistence type="predicted"/>
<dbReference type="Proteomes" id="UP001268089">
    <property type="component" value="Unassembled WGS sequence"/>
</dbReference>
<dbReference type="Pfam" id="PF12706">
    <property type="entry name" value="Lactamase_B_2"/>
    <property type="match status" value="1"/>
</dbReference>
<name>A0ABU1ZQH7_9BURK</name>
<dbReference type="InterPro" id="IPR050114">
    <property type="entry name" value="UPF0173_UPF0282_UlaG_hydrolase"/>
</dbReference>
<evidence type="ECO:0000313" key="2">
    <source>
        <dbReference type="EMBL" id="MDR7307806.1"/>
    </source>
</evidence>
<feature type="domain" description="Metallo-beta-lactamase" evidence="1">
    <location>
        <begin position="102"/>
        <end position="279"/>
    </location>
</feature>
<gene>
    <name evidence="2" type="ORF">J2X15_003110</name>
</gene>
<dbReference type="Gene3D" id="3.60.15.10">
    <property type="entry name" value="Ribonuclease Z/Hydroxyacylglutathione hydrolase-like"/>
    <property type="match status" value="1"/>
</dbReference>
<evidence type="ECO:0000313" key="3">
    <source>
        <dbReference type="Proteomes" id="UP001268089"/>
    </source>
</evidence>
<comment type="caution">
    <text evidence="2">The sequence shown here is derived from an EMBL/GenBank/DDBJ whole genome shotgun (WGS) entry which is preliminary data.</text>
</comment>
<keyword evidence="3" id="KW-1185">Reference proteome</keyword>
<reference evidence="2 3" key="1">
    <citation type="submission" date="2023-07" db="EMBL/GenBank/DDBJ databases">
        <title>Sorghum-associated microbial communities from plants grown in Nebraska, USA.</title>
        <authorList>
            <person name="Schachtman D."/>
        </authorList>
    </citation>
    <scope>NUCLEOTIDE SEQUENCE [LARGE SCALE GENOMIC DNA]</scope>
    <source>
        <strain evidence="2 3">BE308</strain>
    </source>
</reference>
<dbReference type="InterPro" id="IPR036866">
    <property type="entry name" value="RibonucZ/Hydroxyglut_hydro"/>
</dbReference>
<dbReference type="PANTHER" id="PTHR43546:SF3">
    <property type="entry name" value="UPF0173 METAL-DEPENDENT HYDROLASE MJ1163"/>
    <property type="match status" value="1"/>
</dbReference>
<protein>
    <submittedName>
        <fullName evidence="2">L-ascorbate metabolism protein UlaG (Beta-lactamase superfamily)</fullName>
    </submittedName>
</protein>
<evidence type="ECO:0000259" key="1">
    <source>
        <dbReference type="Pfam" id="PF12706"/>
    </source>
</evidence>
<accession>A0ABU1ZQH7</accession>
<dbReference type="InterPro" id="IPR001279">
    <property type="entry name" value="Metallo-B-lactamas"/>
</dbReference>
<dbReference type="PANTHER" id="PTHR43546">
    <property type="entry name" value="UPF0173 METAL-DEPENDENT HYDROLASE MJ1163-RELATED"/>
    <property type="match status" value="1"/>
</dbReference>
<organism evidence="2 3">
    <name type="scientific">Rhodoferax saidenbachensis</name>
    <dbReference type="NCBI Taxonomy" id="1484693"/>
    <lineage>
        <taxon>Bacteria</taxon>
        <taxon>Pseudomonadati</taxon>
        <taxon>Pseudomonadota</taxon>
        <taxon>Betaproteobacteria</taxon>
        <taxon>Burkholderiales</taxon>
        <taxon>Comamonadaceae</taxon>
        <taxon>Rhodoferax</taxon>
    </lineage>
</organism>
<dbReference type="RefSeq" id="WP_310344314.1">
    <property type="nucleotide sequence ID" value="NZ_JAVDXO010000007.1"/>
</dbReference>
<dbReference type="EMBL" id="JAVDXO010000007">
    <property type="protein sequence ID" value="MDR7307806.1"/>
    <property type="molecule type" value="Genomic_DNA"/>
</dbReference>